<keyword evidence="2" id="KW-0694">RNA-binding</keyword>
<evidence type="ECO:0000313" key="11">
    <source>
        <dbReference type="EMBL" id="CAB4986337.1"/>
    </source>
</evidence>
<evidence type="ECO:0000313" key="9">
    <source>
        <dbReference type="EMBL" id="CAB4831139.1"/>
    </source>
</evidence>
<keyword evidence="1" id="KW-0699">rRNA-binding</keyword>
<dbReference type="PANTHER" id="PTHR33284:SF1">
    <property type="entry name" value="RIBOSOMAL PROTEIN L25_GLN-TRNA SYNTHETASE, ANTI-CODON-BINDING DOMAIN-CONTAINING PROTEIN"/>
    <property type="match status" value="1"/>
</dbReference>
<evidence type="ECO:0000256" key="1">
    <source>
        <dbReference type="ARBA" id="ARBA00022730"/>
    </source>
</evidence>
<evidence type="ECO:0000313" key="8">
    <source>
        <dbReference type="EMBL" id="CAB4734574.1"/>
    </source>
</evidence>
<dbReference type="EMBL" id="CAFABA010000056">
    <property type="protein sequence ID" value="CAB4831139.1"/>
    <property type="molecule type" value="Genomic_DNA"/>
</dbReference>
<keyword evidence="3" id="KW-0689">Ribosomal protein</keyword>
<dbReference type="InterPro" id="IPR020930">
    <property type="entry name" value="Ribosomal_uL5_bac-type"/>
</dbReference>
<dbReference type="InterPro" id="IPR020056">
    <property type="entry name" value="Rbsml_bL25/Gln-tRNA_synth_N"/>
</dbReference>
<sequence>MSNQLELAADPTRATGSGPSGRLRREGNVPATVYGLGTDPVSVSVAWRELRRCLITEAGINAIINLDVAGTKYLSMVKEIQRHPVRRDVIHVDFLAVDPTKPVHVEIPVVVTGEAKKVANLQGMVDQQLFKVQIAALPNAIPSTVHVDISDLEIGSVITVDSIVMPAGCTAAMAGTATVVQGLATRSTIMLQAEAKAASSGAAEVKPAAKGGKGKK</sequence>
<organism evidence="9">
    <name type="scientific">freshwater metagenome</name>
    <dbReference type="NCBI Taxonomy" id="449393"/>
    <lineage>
        <taxon>unclassified sequences</taxon>
        <taxon>metagenomes</taxon>
        <taxon>ecological metagenomes</taxon>
    </lineage>
</organism>
<feature type="region of interest" description="Disordered" evidence="5">
    <location>
        <begin position="1"/>
        <end position="26"/>
    </location>
</feature>
<protein>
    <submittedName>
        <fullName evidence="9">Unannotated protein</fullName>
    </submittedName>
</protein>
<evidence type="ECO:0000256" key="3">
    <source>
        <dbReference type="ARBA" id="ARBA00022980"/>
    </source>
</evidence>
<dbReference type="NCBIfam" id="TIGR00731">
    <property type="entry name" value="bL25_bact_ctc"/>
    <property type="match status" value="1"/>
</dbReference>
<dbReference type="SUPFAM" id="SSF50715">
    <property type="entry name" value="Ribosomal protein L25-like"/>
    <property type="match status" value="1"/>
</dbReference>
<dbReference type="PANTHER" id="PTHR33284">
    <property type="entry name" value="RIBOSOMAL PROTEIN L25/GLN-TRNA SYNTHETASE, ANTI-CODON-BINDING DOMAIN-CONTAINING PROTEIN"/>
    <property type="match status" value="1"/>
</dbReference>
<evidence type="ECO:0000256" key="2">
    <source>
        <dbReference type="ARBA" id="ARBA00022884"/>
    </source>
</evidence>
<accession>A0A6J7AFX1</accession>
<dbReference type="CDD" id="cd00495">
    <property type="entry name" value="Ribosomal_L25_TL5_CTC"/>
    <property type="match status" value="1"/>
</dbReference>
<dbReference type="InterPro" id="IPR020057">
    <property type="entry name" value="Ribosomal_bL25_b-dom"/>
</dbReference>
<evidence type="ECO:0000259" key="6">
    <source>
        <dbReference type="Pfam" id="PF01386"/>
    </source>
</evidence>
<dbReference type="GO" id="GO:0006412">
    <property type="term" value="P:translation"/>
    <property type="evidence" value="ECO:0007669"/>
    <property type="project" value="InterPro"/>
</dbReference>
<feature type="domain" description="Large ribosomal subunit protein bL25 L25" evidence="6">
    <location>
        <begin position="12"/>
        <end position="94"/>
    </location>
</feature>
<dbReference type="GO" id="GO:0022625">
    <property type="term" value="C:cytosolic large ribosomal subunit"/>
    <property type="evidence" value="ECO:0007669"/>
    <property type="project" value="TreeGrafter"/>
</dbReference>
<proteinExistence type="inferred from homology"/>
<dbReference type="HAMAP" id="MF_01334">
    <property type="entry name" value="Ribosomal_bL25_CTC"/>
    <property type="match status" value="1"/>
</dbReference>
<dbReference type="Gene3D" id="2.170.120.20">
    <property type="entry name" value="Ribosomal protein L25, beta domain"/>
    <property type="match status" value="1"/>
</dbReference>
<dbReference type="Gene3D" id="2.40.240.10">
    <property type="entry name" value="Ribosomal Protein L25, Chain P"/>
    <property type="match status" value="1"/>
</dbReference>
<dbReference type="EMBL" id="CAFBMH010000004">
    <property type="protein sequence ID" value="CAB4890688.1"/>
    <property type="molecule type" value="Genomic_DNA"/>
</dbReference>
<gene>
    <name evidence="8" type="ORF">UFOPK2754_00727</name>
    <name evidence="9" type="ORF">UFOPK3139_01480</name>
    <name evidence="10" type="ORF">UFOPK3543_00240</name>
    <name evidence="11" type="ORF">UFOPK3967_00710</name>
</gene>
<dbReference type="EMBL" id="CAFBOS010000030">
    <property type="protein sequence ID" value="CAB4986337.1"/>
    <property type="molecule type" value="Genomic_DNA"/>
</dbReference>
<reference evidence="9" key="1">
    <citation type="submission" date="2020-05" db="EMBL/GenBank/DDBJ databases">
        <authorList>
            <person name="Chiriac C."/>
            <person name="Salcher M."/>
            <person name="Ghai R."/>
            <person name="Kavagutti S V."/>
        </authorList>
    </citation>
    <scope>NUCLEOTIDE SEQUENCE</scope>
</reference>
<dbReference type="AlphaFoldDB" id="A0A6J7AFX1"/>
<evidence type="ECO:0000313" key="10">
    <source>
        <dbReference type="EMBL" id="CAB4890688.1"/>
    </source>
</evidence>
<dbReference type="GO" id="GO:0003735">
    <property type="term" value="F:structural constituent of ribosome"/>
    <property type="evidence" value="ECO:0007669"/>
    <property type="project" value="InterPro"/>
</dbReference>
<name>A0A6J7AFX1_9ZZZZ</name>
<dbReference type="InterPro" id="IPR011035">
    <property type="entry name" value="Ribosomal_bL25/Gln-tRNA_synth"/>
</dbReference>
<evidence type="ECO:0000256" key="5">
    <source>
        <dbReference type="SAM" id="MobiDB-lite"/>
    </source>
</evidence>
<dbReference type="InterPro" id="IPR037121">
    <property type="entry name" value="Ribosomal_bL25_C"/>
</dbReference>
<evidence type="ECO:0000259" key="7">
    <source>
        <dbReference type="Pfam" id="PF14693"/>
    </source>
</evidence>
<dbReference type="InterPro" id="IPR001021">
    <property type="entry name" value="Ribosomal_bL25_long"/>
</dbReference>
<dbReference type="GO" id="GO:0008097">
    <property type="term" value="F:5S rRNA binding"/>
    <property type="evidence" value="ECO:0007669"/>
    <property type="project" value="InterPro"/>
</dbReference>
<dbReference type="Pfam" id="PF14693">
    <property type="entry name" value="Ribosomal_TL5_C"/>
    <property type="match status" value="1"/>
</dbReference>
<evidence type="ECO:0000256" key="4">
    <source>
        <dbReference type="ARBA" id="ARBA00023274"/>
    </source>
</evidence>
<feature type="domain" description="Large ribosomal subunit protein bL25 beta" evidence="7">
    <location>
        <begin position="103"/>
        <end position="181"/>
    </location>
</feature>
<dbReference type="InterPro" id="IPR029751">
    <property type="entry name" value="Ribosomal_L25_dom"/>
</dbReference>
<dbReference type="Pfam" id="PF01386">
    <property type="entry name" value="Ribosomal_L25p"/>
    <property type="match status" value="1"/>
</dbReference>
<keyword evidence="4" id="KW-0687">Ribonucleoprotein</keyword>
<dbReference type="EMBL" id="CAEZYR010000018">
    <property type="protein sequence ID" value="CAB4734574.1"/>
    <property type="molecule type" value="Genomic_DNA"/>
</dbReference>